<organism evidence="2 3">
    <name type="scientific">Kineothrix sedimenti</name>
    <dbReference type="NCBI Taxonomy" id="3123317"/>
    <lineage>
        <taxon>Bacteria</taxon>
        <taxon>Bacillati</taxon>
        <taxon>Bacillota</taxon>
        <taxon>Clostridia</taxon>
        <taxon>Lachnospirales</taxon>
        <taxon>Lachnospiraceae</taxon>
        <taxon>Kineothrix</taxon>
    </lineage>
</organism>
<dbReference type="InterPro" id="IPR027980">
    <property type="entry name" value="RACo_C"/>
</dbReference>
<evidence type="ECO:0000259" key="1">
    <source>
        <dbReference type="PROSITE" id="PS51085"/>
    </source>
</evidence>
<dbReference type="CDD" id="cd00207">
    <property type="entry name" value="fer2"/>
    <property type="match status" value="1"/>
</dbReference>
<dbReference type="InterPro" id="IPR052911">
    <property type="entry name" value="Corrinoid_activation_enz"/>
</dbReference>
<name>A0ABZ3ERQ0_9FIRM</name>
<dbReference type="EMBL" id="CP146256">
    <property type="protein sequence ID" value="XAH72902.1"/>
    <property type="molecule type" value="Genomic_DNA"/>
</dbReference>
<dbReference type="InterPro" id="IPR036010">
    <property type="entry name" value="2Fe-2S_ferredoxin-like_sf"/>
</dbReference>
<protein>
    <submittedName>
        <fullName evidence="2">ASKHA domain-containing protein</fullName>
    </submittedName>
</protein>
<dbReference type="SUPFAM" id="SSF54292">
    <property type="entry name" value="2Fe-2S ferredoxin-like"/>
    <property type="match status" value="1"/>
</dbReference>
<dbReference type="Pfam" id="PF00111">
    <property type="entry name" value="Fer2"/>
    <property type="match status" value="1"/>
</dbReference>
<evidence type="ECO:0000313" key="3">
    <source>
        <dbReference type="Proteomes" id="UP001451571"/>
    </source>
</evidence>
<dbReference type="InterPro" id="IPR001041">
    <property type="entry name" value="2Fe-2S_ferredoxin-type"/>
</dbReference>
<dbReference type="Pfam" id="PF17651">
    <property type="entry name" value="Raco_middle"/>
    <property type="match status" value="1"/>
</dbReference>
<proteinExistence type="predicted"/>
<dbReference type="InterPro" id="IPR042259">
    <property type="entry name" value="Raco-like_middle_sf"/>
</dbReference>
<dbReference type="RefSeq" id="WP_342756515.1">
    <property type="nucleotide sequence ID" value="NZ_CP146256.1"/>
</dbReference>
<dbReference type="PANTHER" id="PTHR42895">
    <property type="entry name" value="IRON-SULFUR CLUSTER-BINDING PROTEIN-RELATED"/>
    <property type="match status" value="1"/>
</dbReference>
<dbReference type="InterPro" id="IPR012675">
    <property type="entry name" value="Beta-grasp_dom_sf"/>
</dbReference>
<accession>A0ABZ3ERQ0</accession>
<feature type="domain" description="2Fe-2S ferredoxin-type" evidence="1">
    <location>
        <begin position="10"/>
        <end position="107"/>
    </location>
</feature>
<dbReference type="InterPro" id="IPR041414">
    <property type="entry name" value="Raco-like_middle"/>
</dbReference>
<reference evidence="2 3" key="1">
    <citation type="submission" date="2024-02" db="EMBL/GenBank/DDBJ databases">
        <title>Bacterial strain from lacustrine sediment.</title>
        <authorList>
            <person name="Petit C."/>
            <person name="Fadhlaoui K."/>
        </authorList>
    </citation>
    <scope>NUCLEOTIDE SEQUENCE [LARGE SCALE GENOMIC DNA]</scope>
    <source>
        <strain evidence="2 3">IPX-CK</strain>
    </source>
</reference>
<sequence length="506" mass="55462">MIRRETNLSEQITITVQTKKPEKEMYLLHTVGRTVLDTLRESEIELPPLCSGMGTCGRCMVRFIGYAPFPTQTERGRIEPDKLREGYRLSCMAKPVKDCVIQPFFKSEEKIKVLTESTVGNIEVAGREAAGEYYEGLEAGSTVIAVDIGTTTIAMRLLEAVSGRVCDTYTCLNPQRSYGTDVVERIRAGSGGKALRLQELVREAINKGMGQFFQSAGDEKLCKPEWMVIACNTTMGHLFMGYSTDTLGRSPFTPVSIAFTPFDFEGVHGALLPGISAFVGGDIVAGIYACNLHKMQETWIFLDLGTNAEMAIGSGGRILCTAAAAGPAFEGEGEGNTTGPERIGAISRLLKEGLIDETGLLQEPYFESGIEVNGIFVTQKDIRDIQMAKAAVRAGVHFLEERFSVSMPDYGPIEKVYLAGGFGFYLDKEAAVRVGLIPPELKDKIEVAGNTSLAGAEKAARKMVRDIKEAAELDDIVENCEVFNLAAQENFDKIYIKYMNFVDLYR</sequence>
<keyword evidence="3" id="KW-1185">Reference proteome</keyword>
<dbReference type="Gene3D" id="3.30.420.480">
    <property type="entry name" value="Domain of unknown function (DUF4445)"/>
    <property type="match status" value="1"/>
</dbReference>
<dbReference type="Pfam" id="PF14574">
    <property type="entry name" value="RACo_C_ter"/>
    <property type="match status" value="2"/>
</dbReference>
<evidence type="ECO:0000313" key="2">
    <source>
        <dbReference type="EMBL" id="XAH72902.1"/>
    </source>
</evidence>
<dbReference type="Gene3D" id="3.10.20.30">
    <property type="match status" value="1"/>
</dbReference>
<gene>
    <name evidence="2" type="ORF">V6984_15510</name>
</gene>
<dbReference type="Proteomes" id="UP001451571">
    <property type="component" value="Chromosome"/>
</dbReference>
<dbReference type="PROSITE" id="PS51085">
    <property type="entry name" value="2FE2S_FER_2"/>
    <property type="match status" value="1"/>
</dbReference>
<dbReference type="PANTHER" id="PTHR42895:SF2">
    <property type="entry name" value="IRON-SULFUR CLUSTER PROTEIN"/>
    <property type="match status" value="1"/>
</dbReference>